<keyword evidence="2" id="KW-1185">Reference proteome</keyword>
<gene>
    <name evidence="1" type="ORF">SCHPADRAFT_120374</name>
</gene>
<sequence>MDLPREMWLDGINASQKGIIIARALLRHLSLPENSTMLCLQEVKRVFICERCAKYGRCTSMSWERLVKHFLEMNEQHEERERKRQELGLDMVIMNDHDLANDTSDTIFASISKRGKEMLAYTPTAVGDRNTYAELSRHTLCAKGHDTNYDGSCFTCTYHMSTNEDFDDYDGPSDLTPVRSWGCELCEKLGMHLKFFSSEIEAHVEQIHGYKLYWDEEILAGRPRPHNPAVLNMKW</sequence>
<name>A0A0H2SA04_9AGAM</name>
<proteinExistence type="predicted"/>
<protein>
    <submittedName>
        <fullName evidence="1">Uncharacterized protein</fullName>
    </submittedName>
</protein>
<dbReference type="AlphaFoldDB" id="A0A0H2SA04"/>
<dbReference type="InParanoid" id="A0A0H2SA04"/>
<reference evidence="1 2" key="1">
    <citation type="submission" date="2015-04" db="EMBL/GenBank/DDBJ databases">
        <title>Complete genome sequence of Schizopora paradoxa KUC8140, a cosmopolitan wood degrader in East Asia.</title>
        <authorList>
            <consortium name="DOE Joint Genome Institute"/>
            <person name="Min B."/>
            <person name="Park H."/>
            <person name="Jang Y."/>
            <person name="Kim J.-J."/>
            <person name="Kim K.H."/>
            <person name="Pangilinan J."/>
            <person name="Lipzen A."/>
            <person name="Riley R."/>
            <person name="Grigoriev I.V."/>
            <person name="Spatafora J.W."/>
            <person name="Choi I.-G."/>
        </authorList>
    </citation>
    <scope>NUCLEOTIDE SEQUENCE [LARGE SCALE GENOMIC DNA]</scope>
    <source>
        <strain evidence="1 2">KUC8140</strain>
    </source>
</reference>
<evidence type="ECO:0000313" key="1">
    <source>
        <dbReference type="EMBL" id="KLO18518.1"/>
    </source>
</evidence>
<organism evidence="1 2">
    <name type="scientific">Schizopora paradoxa</name>
    <dbReference type="NCBI Taxonomy" id="27342"/>
    <lineage>
        <taxon>Eukaryota</taxon>
        <taxon>Fungi</taxon>
        <taxon>Dikarya</taxon>
        <taxon>Basidiomycota</taxon>
        <taxon>Agaricomycotina</taxon>
        <taxon>Agaricomycetes</taxon>
        <taxon>Hymenochaetales</taxon>
        <taxon>Schizoporaceae</taxon>
        <taxon>Schizopora</taxon>
    </lineage>
</organism>
<accession>A0A0H2SA04</accession>
<evidence type="ECO:0000313" key="2">
    <source>
        <dbReference type="Proteomes" id="UP000053477"/>
    </source>
</evidence>
<dbReference type="EMBL" id="KQ085894">
    <property type="protein sequence ID" value="KLO18518.1"/>
    <property type="molecule type" value="Genomic_DNA"/>
</dbReference>
<dbReference type="Proteomes" id="UP000053477">
    <property type="component" value="Unassembled WGS sequence"/>
</dbReference>